<dbReference type="Gene3D" id="3.60.21.10">
    <property type="match status" value="1"/>
</dbReference>
<keyword evidence="4" id="KW-0472">Membrane</keyword>
<keyword evidence="1" id="KW-1003">Cell membrane</keyword>
<sequence length="276" mass="30192">MEPCHLGRAQGQRHRALFLSDLHLGALGGRADLVAGFLEAHSADTIFLVGDIFDIWHPLVLRWGTAERRVVELLRQRAEEGSRLVYLRGNHDAPYMSARCKSGLAGEIELPVAPSDHAIHATGDGRRLLVIHGDVCDARPLRFHLLTRLGSRLDSLLLLLDSGLRRLRFAFGPHGRGPLKLMLSAVNDLIYCNRAHERRLVALARAQGLDGVVCGHFHIAALHEEHGPLYVNCGDWVDSFTAVVETWDGRLQLLGAAVEAGAASPIHEQLPAGDVA</sequence>
<dbReference type="InterPro" id="IPR004843">
    <property type="entry name" value="Calcineurin-like_PHP"/>
</dbReference>
<dbReference type="PANTHER" id="PTHR34990">
    <property type="entry name" value="UDP-2,3-DIACYLGLUCOSAMINE HYDROLASE-RELATED"/>
    <property type="match status" value="1"/>
</dbReference>
<evidence type="ECO:0000256" key="5">
    <source>
        <dbReference type="ARBA" id="ARBA00023211"/>
    </source>
</evidence>
<protein>
    <submittedName>
        <fullName evidence="7">Metallophosphoesterase family protein</fullName>
    </submittedName>
</protein>
<keyword evidence="3" id="KW-0479">Metal-binding</keyword>
<name>A0ABY8Q3W5_9RHOB</name>
<keyword evidence="8" id="KW-1185">Reference proteome</keyword>
<reference evidence="7 8" key="1">
    <citation type="submission" date="2023-04" db="EMBL/GenBank/DDBJ databases">
        <title>YMD61, complete Genome.</title>
        <authorList>
            <person name="Zhang J."/>
        </authorList>
    </citation>
    <scope>NUCLEOTIDE SEQUENCE [LARGE SCALE GENOMIC DNA]</scope>
    <source>
        <strain evidence="7 8">YMD61</strain>
    </source>
</reference>
<evidence type="ECO:0000259" key="6">
    <source>
        <dbReference type="Pfam" id="PF00149"/>
    </source>
</evidence>
<evidence type="ECO:0000256" key="4">
    <source>
        <dbReference type="ARBA" id="ARBA00023136"/>
    </source>
</evidence>
<dbReference type="InterPro" id="IPR043461">
    <property type="entry name" value="LpxH-like"/>
</dbReference>
<gene>
    <name evidence="7" type="ORF">QF092_14975</name>
</gene>
<evidence type="ECO:0000313" key="8">
    <source>
        <dbReference type="Proteomes" id="UP001230978"/>
    </source>
</evidence>
<evidence type="ECO:0000313" key="7">
    <source>
        <dbReference type="EMBL" id="WGV15553.1"/>
    </source>
</evidence>
<feature type="domain" description="Calcineurin-like phosphoesterase" evidence="6">
    <location>
        <begin position="15"/>
        <end position="219"/>
    </location>
</feature>
<organism evidence="7 8">
    <name type="scientific">Fuscovulum ytuae</name>
    <dbReference type="NCBI Taxonomy" id="3042299"/>
    <lineage>
        <taxon>Bacteria</taxon>
        <taxon>Pseudomonadati</taxon>
        <taxon>Pseudomonadota</taxon>
        <taxon>Alphaproteobacteria</taxon>
        <taxon>Rhodobacterales</taxon>
        <taxon>Paracoccaceae</taxon>
        <taxon>Fuscovulum</taxon>
    </lineage>
</organism>
<evidence type="ECO:0000256" key="3">
    <source>
        <dbReference type="ARBA" id="ARBA00022723"/>
    </source>
</evidence>
<dbReference type="RefSeq" id="WP_281465035.1">
    <property type="nucleotide sequence ID" value="NZ_CP124535.1"/>
</dbReference>
<dbReference type="EMBL" id="CP124535">
    <property type="protein sequence ID" value="WGV15553.1"/>
    <property type="molecule type" value="Genomic_DNA"/>
</dbReference>
<dbReference type="SUPFAM" id="SSF56300">
    <property type="entry name" value="Metallo-dependent phosphatases"/>
    <property type="match status" value="1"/>
</dbReference>
<evidence type="ECO:0000256" key="1">
    <source>
        <dbReference type="ARBA" id="ARBA00022475"/>
    </source>
</evidence>
<accession>A0ABY8Q3W5</accession>
<dbReference type="Pfam" id="PF00149">
    <property type="entry name" value="Metallophos"/>
    <property type="match status" value="1"/>
</dbReference>
<proteinExistence type="predicted"/>
<evidence type="ECO:0000256" key="2">
    <source>
        <dbReference type="ARBA" id="ARBA00022519"/>
    </source>
</evidence>
<dbReference type="PANTHER" id="PTHR34990:SF2">
    <property type="entry name" value="BLL8164 PROTEIN"/>
    <property type="match status" value="1"/>
</dbReference>
<dbReference type="CDD" id="cd07398">
    <property type="entry name" value="MPP_YbbF-LpxH"/>
    <property type="match status" value="1"/>
</dbReference>
<keyword evidence="2" id="KW-0997">Cell inner membrane</keyword>
<dbReference type="Proteomes" id="UP001230978">
    <property type="component" value="Chromosome"/>
</dbReference>
<keyword evidence="5" id="KW-0464">Manganese</keyword>
<dbReference type="InterPro" id="IPR029052">
    <property type="entry name" value="Metallo-depent_PP-like"/>
</dbReference>